<reference evidence="2" key="2">
    <citation type="submission" date="2021-04" db="EMBL/GenBank/DDBJ databases">
        <authorList>
            <person name="Gilroy R."/>
        </authorList>
    </citation>
    <scope>NUCLEOTIDE SEQUENCE</scope>
    <source>
        <strain evidence="2">CHK33-5263</strain>
    </source>
</reference>
<gene>
    <name evidence="2" type="ORF">H9812_06425</name>
</gene>
<protein>
    <recommendedName>
        <fullName evidence="4">Stage III sporulation protein AB</fullName>
    </recommendedName>
</protein>
<evidence type="ECO:0000313" key="3">
    <source>
        <dbReference type="Proteomes" id="UP000824044"/>
    </source>
</evidence>
<evidence type="ECO:0000256" key="1">
    <source>
        <dbReference type="SAM" id="Phobius"/>
    </source>
</evidence>
<evidence type="ECO:0008006" key="4">
    <source>
        <dbReference type="Google" id="ProtNLM"/>
    </source>
</evidence>
<name>A0A9D2DXX6_9FIRM</name>
<keyword evidence="1" id="KW-0472">Membrane</keyword>
<comment type="caution">
    <text evidence="2">The sequence shown here is derived from an EMBL/GenBank/DDBJ whole genome shotgun (WGS) entry which is preliminary data.</text>
</comment>
<dbReference type="AlphaFoldDB" id="A0A9D2DXX6"/>
<feature type="transmembrane region" description="Helical" evidence="1">
    <location>
        <begin position="6"/>
        <end position="24"/>
    </location>
</feature>
<dbReference type="Proteomes" id="UP000824044">
    <property type="component" value="Unassembled WGS sequence"/>
</dbReference>
<proteinExistence type="predicted"/>
<reference evidence="2" key="1">
    <citation type="journal article" date="2021" name="PeerJ">
        <title>Extensive microbial diversity within the chicken gut microbiome revealed by metagenomics and culture.</title>
        <authorList>
            <person name="Gilroy R."/>
            <person name="Ravi A."/>
            <person name="Getino M."/>
            <person name="Pursley I."/>
            <person name="Horton D.L."/>
            <person name="Alikhan N.F."/>
            <person name="Baker D."/>
            <person name="Gharbi K."/>
            <person name="Hall N."/>
            <person name="Watson M."/>
            <person name="Adriaenssens E.M."/>
            <person name="Foster-Nyarko E."/>
            <person name="Jarju S."/>
            <person name="Secka A."/>
            <person name="Antonio M."/>
            <person name="Oren A."/>
            <person name="Chaudhuri R.R."/>
            <person name="La Ragione R."/>
            <person name="Hildebrand F."/>
            <person name="Pallen M.J."/>
        </authorList>
    </citation>
    <scope>NUCLEOTIDE SEQUENCE</scope>
    <source>
        <strain evidence="2">CHK33-5263</strain>
    </source>
</reference>
<sequence length="156" mass="17613">MLWLKLLLAGCVIAFGVGMGYFAAGKYRSRARFFAQLHDFNERYLTELGYARKPLSVLLKEYTGSGDFQRTLERFSSEHVAQVRLSYLTDAEIKECSDYFSMLGRGDARSQREYFGARRGALGEKKSACEKQAKEKGELYLKLGLLAGLAFVILIV</sequence>
<dbReference type="EMBL" id="DXBS01000119">
    <property type="protein sequence ID" value="HIZ25088.1"/>
    <property type="molecule type" value="Genomic_DNA"/>
</dbReference>
<keyword evidence="1" id="KW-1133">Transmembrane helix</keyword>
<keyword evidence="1" id="KW-0812">Transmembrane</keyword>
<organism evidence="2 3">
    <name type="scientific">Candidatus Gallimonas intestinigallinarum</name>
    <dbReference type="NCBI Taxonomy" id="2838604"/>
    <lineage>
        <taxon>Bacteria</taxon>
        <taxon>Bacillati</taxon>
        <taxon>Bacillota</taxon>
        <taxon>Clostridia</taxon>
        <taxon>Candidatus Gallimonas</taxon>
    </lineage>
</organism>
<accession>A0A9D2DXX6</accession>
<evidence type="ECO:0000313" key="2">
    <source>
        <dbReference type="EMBL" id="HIZ25088.1"/>
    </source>
</evidence>